<comment type="caution">
    <text evidence="7">The sequence shown here is derived from an EMBL/GenBank/DDBJ whole genome shotgun (WGS) entry which is preliminary data.</text>
</comment>
<dbReference type="InterPro" id="IPR058163">
    <property type="entry name" value="LysR-type_TF_proteobact-type"/>
</dbReference>
<dbReference type="PATRIC" id="fig|405446.3.peg.1739"/>
<dbReference type="PANTHER" id="PTHR30537">
    <property type="entry name" value="HTH-TYPE TRANSCRIPTIONAL REGULATOR"/>
    <property type="match status" value="1"/>
</dbReference>
<dbReference type="PANTHER" id="PTHR30537:SF70">
    <property type="entry name" value="HTH-TYPE TRANSCRIPTIONAL ACTIVATOR AMPR"/>
    <property type="match status" value="1"/>
</dbReference>
<dbReference type="GO" id="GO:0003700">
    <property type="term" value="F:DNA-binding transcription factor activity"/>
    <property type="evidence" value="ECO:0007669"/>
    <property type="project" value="InterPro"/>
</dbReference>
<dbReference type="GO" id="GO:0043565">
    <property type="term" value="F:sequence-specific DNA binding"/>
    <property type="evidence" value="ECO:0007669"/>
    <property type="project" value="TreeGrafter"/>
</dbReference>
<evidence type="ECO:0000259" key="6">
    <source>
        <dbReference type="PROSITE" id="PS50931"/>
    </source>
</evidence>
<evidence type="ECO:0000256" key="3">
    <source>
        <dbReference type="ARBA" id="ARBA00023125"/>
    </source>
</evidence>
<dbReference type="Proteomes" id="UP000051863">
    <property type="component" value="Unassembled WGS sequence"/>
</dbReference>
<dbReference type="Pfam" id="PF03466">
    <property type="entry name" value="LysR_substrate"/>
    <property type="match status" value="1"/>
</dbReference>
<keyword evidence="4" id="KW-0010">Activator</keyword>
<dbReference type="SUPFAM" id="SSF53850">
    <property type="entry name" value="Periplasmic binding protein-like II"/>
    <property type="match status" value="1"/>
</dbReference>
<keyword evidence="8" id="KW-1185">Reference proteome</keyword>
<evidence type="ECO:0000313" key="8">
    <source>
        <dbReference type="Proteomes" id="UP000051863"/>
    </source>
</evidence>
<dbReference type="PRINTS" id="PR00039">
    <property type="entry name" value="HTHLYSR"/>
</dbReference>
<proteinExistence type="inferred from homology"/>
<accession>A0A0R0CBW4</accession>
<dbReference type="FunFam" id="1.10.10.10:FF:000038">
    <property type="entry name" value="Glycine cleavage system transcriptional activator"/>
    <property type="match status" value="1"/>
</dbReference>
<evidence type="ECO:0000256" key="4">
    <source>
        <dbReference type="ARBA" id="ARBA00023159"/>
    </source>
</evidence>
<reference evidence="7 8" key="1">
    <citation type="submission" date="2015-05" db="EMBL/GenBank/DDBJ databases">
        <title>Genome sequencing and analysis of members of genus Stenotrophomonas.</title>
        <authorList>
            <person name="Patil P.P."/>
            <person name="Midha S."/>
            <person name="Patil P.B."/>
        </authorList>
    </citation>
    <scope>NUCLEOTIDE SEQUENCE [LARGE SCALE GENOMIC DNA]</scope>
    <source>
        <strain evidence="7 8">DSM 18941</strain>
    </source>
</reference>
<feature type="domain" description="HTH lysR-type" evidence="6">
    <location>
        <begin position="6"/>
        <end position="63"/>
    </location>
</feature>
<gene>
    <name evidence="7" type="ORF">ABB27_11200</name>
</gene>
<sequence>MIRPQLPLNALRAFEAAARHLNFTRAALELCVSQAALSHQIRGLEDRLQVSLFHRLPRGVALTDEGAALFPVLTESFDRMAIALDRFTGGRFREVLTVGVVGTFATGWLLPRLAAFESAHPDIELRVQTHNNRIDLAGEGLDLAIRFGDGDWQGQDCVPIVDTPFAPLCAPAVARRLRQPRDLGNVPLLRSYRNDEWPRWLQLAGVNGVEARGAVFDSSLTLASAAAAGAGVALLPLRMFEQDLAEGRLLQPFTQTLSLGRYWLTRLRSRQERAVLKRFRLWLQAQGGLDL</sequence>
<dbReference type="Pfam" id="PF00126">
    <property type="entry name" value="HTH_1"/>
    <property type="match status" value="1"/>
</dbReference>
<name>A0A0R0CBW4_9GAMM</name>
<protein>
    <submittedName>
        <fullName evidence="7">LysR family transcriptional regulator</fullName>
    </submittedName>
</protein>
<keyword evidence="3" id="KW-0238">DNA-binding</keyword>
<evidence type="ECO:0000256" key="2">
    <source>
        <dbReference type="ARBA" id="ARBA00023015"/>
    </source>
</evidence>
<dbReference type="RefSeq" id="WP_057628845.1">
    <property type="nucleotide sequence ID" value="NZ_LDJJ01000036.1"/>
</dbReference>
<keyword evidence="2" id="KW-0805">Transcription regulation</keyword>
<evidence type="ECO:0000313" key="7">
    <source>
        <dbReference type="EMBL" id="KRG67097.1"/>
    </source>
</evidence>
<dbReference type="Gene3D" id="1.10.10.10">
    <property type="entry name" value="Winged helix-like DNA-binding domain superfamily/Winged helix DNA-binding domain"/>
    <property type="match status" value="1"/>
</dbReference>
<dbReference type="AlphaFoldDB" id="A0A0R0CBW4"/>
<dbReference type="SUPFAM" id="SSF46785">
    <property type="entry name" value="Winged helix' DNA-binding domain"/>
    <property type="match status" value="1"/>
</dbReference>
<keyword evidence="5" id="KW-0804">Transcription</keyword>
<dbReference type="GO" id="GO:0006351">
    <property type="term" value="P:DNA-templated transcription"/>
    <property type="evidence" value="ECO:0007669"/>
    <property type="project" value="TreeGrafter"/>
</dbReference>
<dbReference type="InterPro" id="IPR036388">
    <property type="entry name" value="WH-like_DNA-bd_sf"/>
</dbReference>
<comment type="similarity">
    <text evidence="1">Belongs to the LysR transcriptional regulatory family.</text>
</comment>
<dbReference type="InterPro" id="IPR000847">
    <property type="entry name" value="LysR_HTH_N"/>
</dbReference>
<dbReference type="OrthoDB" id="5526340at2"/>
<dbReference type="InterPro" id="IPR036390">
    <property type="entry name" value="WH_DNA-bd_sf"/>
</dbReference>
<evidence type="ECO:0000256" key="1">
    <source>
        <dbReference type="ARBA" id="ARBA00009437"/>
    </source>
</evidence>
<dbReference type="PROSITE" id="PS50931">
    <property type="entry name" value="HTH_LYSR"/>
    <property type="match status" value="1"/>
</dbReference>
<dbReference type="InterPro" id="IPR005119">
    <property type="entry name" value="LysR_subst-bd"/>
</dbReference>
<evidence type="ECO:0000256" key="5">
    <source>
        <dbReference type="ARBA" id="ARBA00023163"/>
    </source>
</evidence>
<dbReference type="Gene3D" id="3.40.190.10">
    <property type="entry name" value="Periplasmic binding protein-like II"/>
    <property type="match status" value="2"/>
</dbReference>
<dbReference type="EMBL" id="LDJJ01000036">
    <property type="protein sequence ID" value="KRG67097.1"/>
    <property type="molecule type" value="Genomic_DNA"/>
</dbReference>
<organism evidence="7 8">
    <name type="scientific">Stenotrophomonas terrae</name>
    <dbReference type="NCBI Taxonomy" id="405446"/>
    <lineage>
        <taxon>Bacteria</taxon>
        <taxon>Pseudomonadati</taxon>
        <taxon>Pseudomonadota</taxon>
        <taxon>Gammaproteobacteria</taxon>
        <taxon>Lysobacterales</taxon>
        <taxon>Lysobacteraceae</taxon>
        <taxon>Stenotrophomonas</taxon>
    </lineage>
</organism>